<comment type="caution">
    <text evidence="2">The sequence shown here is derived from an EMBL/GenBank/DDBJ whole genome shotgun (WGS) entry which is preliminary data.</text>
</comment>
<keyword evidence="3" id="KW-1185">Reference proteome</keyword>
<dbReference type="RefSeq" id="WP_345350200.1">
    <property type="nucleotide sequence ID" value="NZ_BAABHJ010000003.1"/>
</dbReference>
<evidence type="ECO:0000256" key="1">
    <source>
        <dbReference type="SAM" id="Phobius"/>
    </source>
</evidence>
<keyword evidence="1" id="KW-0472">Membrane</keyword>
<keyword evidence="1" id="KW-1133">Transmembrane helix</keyword>
<evidence type="ECO:0000313" key="3">
    <source>
        <dbReference type="Proteomes" id="UP001500212"/>
    </source>
</evidence>
<reference evidence="3" key="1">
    <citation type="journal article" date="2019" name="Int. J. Syst. Evol. Microbiol.">
        <title>The Global Catalogue of Microorganisms (GCM) 10K type strain sequencing project: providing services to taxonomists for standard genome sequencing and annotation.</title>
        <authorList>
            <consortium name="The Broad Institute Genomics Platform"/>
            <consortium name="The Broad Institute Genome Sequencing Center for Infectious Disease"/>
            <person name="Wu L."/>
            <person name="Ma J."/>
        </authorList>
    </citation>
    <scope>NUCLEOTIDE SEQUENCE [LARGE SCALE GENOMIC DNA]</scope>
    <source>
        <strain evidence="3">JCM 17938</strain>
    </source>
</reference>
<evidence type="ECO:0000313" key="2">
    <source>
        <dbReference type="EMBL" id="GAA4604215.1"/>
    </source>
</evidence>
<organism evidence="2 3">
    <name type="scientific">Actinoallomurus liliacearum</name>
    <dbReference type="NCBI Taxonomy" id="1080073"/>
    <lineage>
        <taxon>Bacteria</taxon>
        <taxon>Bacillati</taxon>
        <taxon>Actinomycetota</taxon>
        <taxon>Actinomycetes</taxon>
        <taxon>Streptosporangiales</taxon>
        <taxon>Thermomonosporaceae</taxon>
        <taxon>Actinoallomurus</taxon>
    </lineage>
</organism>
<gene>
    <name evidence="2" type="ORF">GCM10023195_14290</name>
</gene>
<name>A0ABP8TG82_9ACTN</name>
<protein>
    <submittedName>
        <fullName evidence="2">Uncharacterized protein</fullName>
    </submittedName>
</protein>
<feature type="transmembrane region" description="Helical" evidence="1">
    <location>
        <begin position="195"/>
        <end position="214"/>
    </location>
</feature>
<accession>A0ABP8TG82</accession>
<feature type="transmembrane region" description="Helical" evidence="1">
    <location>
        <begin position="56"/>
        <end position="77"/>
    </location>
</feature>
<feature type="transmembrane region" description="Helical" evidence="1">
    <location>
        <begin position="29"/>
        <end position="50"/>
    </location>
</feature>
<proteinExistence type="predicted"/>
<dbReference type="EMBL" id="BAABHJ010000003">
    <property type="protein sequence ID" value="GAA4604215.1"/>
    <property type="molecule type" value="Genomic_DNA"/>
</dbReference>
<keyword evidence="1" id="KW-0812">Transmembrane</keyword>
<dbReference type="Proteomes" id="UP001500212">
    <property type="component" value="Unassembled WGS sequence"/>
</dbReference>
<sequence length="234" mass="24160">MSDGAPLDPADLPPAPGDAVADIRATAKWTIGAAAAVGALLLGGAPLAAINKIHGTGHIALAVSGLALALAAVAWIIRQAGETLMPRVVSLSALDDPDLADLRRLIEAEPVTFYGPFGTSAAELAEAAAWHDTVAANTAYLLARETDSARIRILEQTLADARANARAARLLQYRLVQFVHAWKVRGAVRAARRQTLGGAFVVLIGASLFFAASAPETPAKSNIGPTPVRSSPAP</sequence>